<name>A0A0W0FGN2_MONRR</name>
<dbReference type="Proteomes" id="UP000054988">
    <property type="component" value="Unassembled WGS sequence"/>
</dbReference>
<dbReference type="EMBL" id="LATX01001990">
    <property type="protein sequence ID" value="KTB35450.1"/>
    <property type="molecule type" value="Genomic_DNA"/>
</dbReference>
<comment type="caution">
    <text evidence="1">The sequence shown here is derived from an EMBL/GenBank/DDBJ whole genome shotgun (WGS) entry which is preliminary data.</text>
</comment>
<reference evidence="1 2" key="1">
    <citation type="submission" date="2015-12" db="EMBL/GenBank/DDBJ databases">
        <title>Draft genome sequence of Moniliophthora roreri, the causal agent of frosty pod rot of cacao.</title>
        <authorList>
            <person name="Aime M.C."/>
            <person name="Diaz-Valderrama J.R."/>
            <person name="Kijpornyongpan T."/>
            <person name="Phillips-Mora W."/>
        </authorList>
    </citation>
    <scope>NUCLEOTIDE SEQUENCE [LARGE SCALE GENOMIC DNA]</scope>
    <source>
        <strain evidence="1 2">MCA 2952</strain>
    </source>
</reference>
<evidence type="ECO:0000313" key="1">
    <source>
        <dbReference type="EMBL" id="KTB35450.1"/>
    </source>
</evidence>
<gene>
    <name evidence="1" type="ORF">WG66_12048</name>
</gene>
<accession>A0A0W0FGN2</accession>
<proteinExistence type="predicted"/>
<organism evidence="1 2">
    <name type="scientific">Moniliophthora roreri</name>
    <name type="common">Frosty pod rot fungus</name>
    <name type="synonym">Monilia roreri</name>
    <dbReference type="NCBI Taxonomy" id="221103"/>
    <lineage>
        <taxon>Eukaryota</taxon>
        <taxon>Fungi</taxon>
        <taxon>Dikarya</taxon>
        <taxon>Basidiomycota</taxon>
        <taxon>Agaricomycotina</taxon>
        <taxon>Agaricomycetes</taxon>
        <taxon>Agaricomycetidae</taxon>
        <taxon>Agaricales</taxon>
        <taxon>Marasmiineae</taxon>
        <taxon>Marasmiaceae</taxon>
        <taxon>Moniliophthora</taxon>
    </lineage>
</organism>
<dbReference type="AlphaFoldDB" id="A0A0W0FGN2"/>
<sequence length="49" mass="5355">MYADCLQLWKDFGASYCVRSQVQNHPISAAISAYLLFCQLPDESGAVSG</sequence>
<protein>
    <submittedName>
        <fullName evidence="1">Uncharacterized protein</fullName>
    </submittedName>
</protein>
<evidence type="ECO:0000313" key="2">
    <source>
        <dbReference type="Proteomes" id="UP000054988"/>
    </source>
</evidence>